<keyword evidence="4" id="KW-1185">Reference proteome</keyword>
<protein>
    <recommendedName>
        <fullName evidence="2">LysM domain-containing protein</fullName>
    </recommendedName>
</protein>
<keyword evidence="1" id="KW-0732">Signal</keyword>
<dbReference type="EMBL" id="KZ293418">
    <property type="protein sequence ID" value="PBK74950.1"/>
    <property type="molecule type" value="Genomic_DNA"/>
</dbReference>
<name>A0A2H3BZB6_9AGAR</name>
<dbReference type="SMART" id="SM00257">
    <property type="entry name" value="LysM"/>
    <property type="match status" value="1"/>
</dbReference>
<dbReference type="PROSITE" id="PS51782">
    <property type="entry name" value="LYSM"/>
    <property type="match status" value="1"/>
</dbReference>
<dbReference type="CDD" id="cd00118">
    <property type="entry name" value="LysM"/>
    <property type="match status" value="1"/>
</dbReference>
<proteinExistence type="predicted"/>
<dbReference type="SUPFAM" id="SSF54106">
    <property type="entry name" value="LysM domain"/>
    <property type="match status" value="1"/>
</dbReference>
<dbReference type="InterPro" id="IPR018392">
    <property type="entry name" value="LysM"/>
</dbReference>
<evidence type="ECO:0000256" key="1">
    <source>
        <dbReference type="SAM" id="SignalP"/>
    </source>
</evidence>
<accession>A0A2H3BZB6</accession>
<feature type="chain" id="PRO_5013884113" description="LysM domain-containing protein" evidence="1">
    <location>
        <begin position="19"/>
        <end position="194"/>
    </location>
</feature>
<evidence type="ECO:0000313" key="4">
    <source>
        <dbReference type="Proteomes" id="UP000218334"/>
    </source>
</evidence>
<dbReference type="Pfam" id="PF01476">
    <property type="entry name" value="LysM"/>
    <property type="match status" value="1"/>
</dbReference>
<dbReference type="Gene3D" id="3.10.350.10">
    <property type="entry name" value="LysM domain"/>
    <property type="match status" value="1"/>
</dbReference>
<evidence type="ECO:0000259" key="2">
    <source>
        <dbReference type="PROSITE" id="PS51782"/>
    </source>
</evidence>
<dbReference type="Proteomes" id="UP000218334">
    <property type="component" value="Unassembled WGS sequence"/>
</dbReference>
<organism evidence="3 4">
    <name type="scientific">Armillaria solidipes</name>
    <dbReference type="NCBI Taxonomy" id="1076256"/>
    <lineage>
        <taxon>Eukaryota</taxon>
        <taxon>Fungi</taxon>
        <taxon>Dikarya</taxon>
        <taxon>Basidiomycota</taxon>
        <taxon>Agaricomycotina</taxon>
        <taxon>Agaricomycetes</taxon>
        <taxon>Agaricomycetidae</taxon>
        <taxon>Agaricales</taxon>
        <taxon>Marasmiineae</taxon>
        <taxon>Physalacriaceae</taxon>
        <taxon>Armillaria</taxon>
    </lineage>
</organism>
<reference evidence="4" key="1">
    <citation type="journal article" date="2017" name="Nat. Ecol. Evol.">
        <title>Genome expansion and lineage-specific genetic innovations in the forest pathogenic fungi Armillaria.</title>
        <authorList>
            <person name="Sipos G."/>
            <person name="Prasanna A.N."/>
            <person name="Walter M.C."/>
            <person name="O'Connor E."/>
            <person name="Balint B."/>
            <person name="Krizsan K."/>
            <person name="Kiss B."/>
            <person name="Hess J."/>
            <person name="Varga T."/>
            <person name="Slot J."/>
            <person name="Riley R."/>
            <person name="Boka B."/>
            <person name="Rigling D."/>
            <person name="Barry K."/>
            <person name="Lee J."/>
            <person name="Mihaltcheva S."/>
            <person name="LaButti K."/>
            <person name="Lipzen A."/>
            <person name="Waldron R."/>
            <person name="Moloney N.M."/>
            <person name="Sperisen C."/>
            <person name="Kredics L."/>
            <person name="Vagvoelgyi C."/>
            <person name="Patrignani A."/>
            <person name="Fitzpatrick D."/>
            <person name="Nagy I."/>
            <person name="Doyle S."/>
            <person name="Anderson J.B."/>
            <person name="Grigoriev I.V."/>
            <person name="Gueldener U."/>
            <person name="Muensterkoetter M."/>
            <person name="Nagy L.G."/>
        </authorList>
    </citation>
    <scope>NUCLEOTIDE SEQUENCE [LARGE SCALE GENOMIC DNA]</scope>
    <source>
        <strain evidence="4">28-4</strain>
    </source>
</reference>
<dbReference type="AlphaFoldDB" id="A0A2H3BZB6"/>
<feature type="signal peptide" evidence="1">
    <location>
        <begin position="1"/>
        <end position="18"/>
    </location>
</feature>
<dbReference type="InterPro" id="IPR036779">
    <property type="entry name" value="LysM_dom_sf"/>
</dbReference>
<feature type="domain" description="LysM" evidence="2">
    <location>
        <begin position="27"/>
        <end position="71"/>
    </location>
</feature>
<sequence>MFARTFILIAAAIIGVNAACDSGLPGYTHIVNPGETCWGIATQGGIDVARLESANPSINCDLLVVGQAKALRSQQLMFDLSKGRKTRAPVEQYSPLEYDKPLLLETVLTGPRRLAELEFLEQSLPDCDVVREDCDQLDGNITIAQAALEPVRTLNDIILSEIFIAFHKDMNNGVATGYYNSLNSEHPPWTFSQV</sequence>
<gene>
    <name evidence="3" type="ORF">ARMSODRAFT_1080615</name>
</gene>
<evidence type="ECO:0000313" key="3">
    <source>
        <dbReference type="EMBL" id="PBK74950.1"/>
    </source>
</evidence>